<dbReference type="InterPro" id="IPR050983">
    <property type="entry name" value="GST_Omega/HSP26"/>
</dbReference>
<dbReference type="InterPro" id="IPR007494">
    <property type="entry name" value="Glutaredoxin2_C"/>
</dbReference>
<dbReference type="PROSITE" id="PS51354">
    <property type="entry name" value="GLUTAREDOXIN_2"/>
    <property type="match status" value="1"/>
</dbReference>
<dbReference type="SUPFAM" id="SSF47616">
    <property type="entry name" value="GST C-terminal domain-like"/>
    <property type="match status" value="1"/>
</dbReference>
<evidence type="ECO:0000259" key="1">
    <source>
        <dbReference type="PROSITE" id="PS50404"/>
    </source>
</evidence>
<dbReference type="AlphaFoldDB" id="A0A0H3ZNM1"/>
<feature type="domain" description="GST N-terminal" evidence="1">
    <location>
        <begin position="1"/>
        <end position="77"/>
    </location>
</feature>
<reference evidence="2" key="1">
    <citation type="journal article" date="2015" name="MBio">
        <title>Eco-Evolutionary Dynamics of Episomes among Ecologically Cohesive Bacterial Populations.</title>
        <authorList>
            <person name="Xue H."/>
            <person name="Cordero O.X."/>
            <person name="Camas F.M."/>
            <person name="Trimble W."/>
            <person name="Meyer F."/>
            <person name="Guglielmini J."/>
            <person name="Rocha E.P."/>
            <person name="Polz M.F."/>
        </authorList>
    </citation>
    <scope>NUCLEOTIDE SEQUENCE</scope>
    <source>
        <strain evidence="2">FF_482</strain>
    </source>
</reference>
<dbReference type="SUPFAM" id="SSF52833">
    <property type="entry name" value="Thioredoxin-like"/>
    <property type="match status" value="1"/>
</dbReference>
<dbReference type="PANTHER" id="PTHR43968">
    <property type="match status" value="1"/>
</dbReference>
<dbReference type="NCBIfam" id="NF007702">
    <property type="entry name" value="PRK10387.1"/>
    <property type="match status" value="1"/>
</dbReference>
<dbReference type="Pfam" id="PF13417">
    <property type="entry name" value="GST_N_3"/>
    <property type="match status" value="1"/>
</dbReference>
<dbReference type="NCBIfam" id="TIGR02182">
    <property type="entry name" value="GRXB"/>
    <property type="match status" value="1"/>
</dbReference>
<dbReference type="InterPro" id="IPR004045">
    <property type="entry name" value="Glutathione_S-Trfase_N"/>
</dbReference>
<dbReference type="Pfam" id="PF04399">
    <property type="entry name" value="Glutaredoxin2_C"/>
    <property type="match status" value="1"/>
</dbReference>
<dbReference type="Gene3D" id="3.40.30.10">
    <property type="entry name" value="Glutaredoxin"/>
    <property type="match status" value="1"/>
</dbReference>
<dbReference type="InterPro" id="IPR036249">
    <property type="entry name" value="Thioredoxin-like_sf"/>
</dbReference>
<protein>
    <submittedName>
        <fullName evidence="2">Glutaredoxin 2</fullName>
    </submittedName>
</protein>
<sequence>MTLYIYEHCPFCARVRYVAAVLNIPLNVVIVAYDDDTTTVDLIGAKQVPVLRKEDGECVAESLDIIDYLIELAGSSDHRKPSLAALKWQQAAFLPLQKLGYPRWAEMGLPEFSTESARWAWRIKKETEALNFDALLRDTDDIAKDVEGLIIEAKEILHLGCELQARLVDEALVFSLLRGFCSTTVIQWDSAVKNWLLSASHNTNIPLLK</sequence>
<organism evidence="2">
    <name type="scientific">Vibrio sp. FF_482</name>
    <dbReference type="NCBI Taxonomy" id="1652836"/>
    <lineage>
        <taxon>Bacteria</taxon>
        <taxon>Pseudomonadati</taxon>
        <taxon>Pseudomonadota</taxon>
        <taxon>Gammaproteobacteria</taxon>
        <taxon>Vibrionales</taxon>
        <taxon>Vibrionaceae</taxon>
        <taxon>Vibrio</taxon>
    </lineage>
</organism>
<evidence type="ECO:0000313" key="2">
    <source>
        <dbReference type="EMBL" id="AKN37913.1"/>
    </source>
</evidence>
<dbReference type="EMBL" id="KP795556">
    <property type="protein sequence ID" value="AKN37913.1"/>
    <property type="molecule type" value="Genomic_DNA"/>
</dbReference>
<dbReference type="PANTHER" id="PTHR43968:SF14">
    <property type="entry name" value="GLUTATHIONE S-TRANSFERASE"/>
    <property type="match status" value="1"/>
</dbReference>
<dbReference type="PROSITE" id="PS50404">
    <property type="entry name" value="GST_NTER"/>
    <property type="match status" value="1"/>
</dbReference>
<dbReference type="InterPro" id="IPR011901">
    <property type="entry name" value="Grx2"/>
</dbReference>
<name>A0A0H3ZNM1_9VIBR</name>
<dbReference type="InterPro" id="IPR036282">
    <property type="entry name" value="Glutathione-S-Trfase_C_sf"/>
</dbReference>
<dbReference type="GO" id="GO:0005829">
    <property type="term" value="C:cytosol"/>
    <property type="evidence" value="ECO:0007669"/>
    <property type="project" value="InterPro"/>
</dbReference>
<proteinExistence type="predicted"/>
<dbReference type="Gene3D" id="1.20.1050.10">
    <property type="match status" value="1"/>
</dbReference>
<accession>A0A0H3ZNM1</accession>